<keyword evidence="2 4" id="KW-0732">Signal</keyword>
<keyword evidence="6" id="KW-1185">Reference proteome</keyword>
<dbReference type="PANTHER" id="PTHR33376">
    <property type="match status" value="1"/>
</dbReference>
<evidence type="ECO:0000256" key="1">
    <source>
        <dbReference type="ARBA" id="ARBA00004418"/>
    </source>
</evidence>
<dbReference type="PANTHER" id="PTHR33376:SF4">
    <property type="entry name" value="SIALIC ACID-BINDING PERIPLASMIC PROTEIN SIAP"/>
    <property type="match status" value="1"/>
</dbReference>
<dbReference type="EMBL" id="JAPDFL010000002">
    <property type="protein sequence ID" value="MCW1935016.1"/>
    <property type="molecule type" value="Genomic_DNA"/>
</dbReference>
<dbReference type="Pfam" id="PF03480">
    <property type="entry name" value="DctP"/>
    <property type="match status" value="1"/>
</dbReference>
<evidence type="ECO:0000313" key="6">
    <source>
        <dbReference type="Proteomes" id="UP001208938"/>
    </source>
</evidence>
<organism evidence="5 6">
    <name type="scientific">Pararhodobacter zhoushanensis</name>
    <dbReference type="NCBI Taxonomy" id="2479545"/>
    <lineage>
        <taxon>Bacteria</taxon>
        <taxon>Pseudomonadati</taxon>
        <taxon>Pseudomonadota</taxon>
        <taxon>Alphaproteobacteria</taxon>
        <taxon>Rhodobacterales</taxon>
        <taxon>Paracoccaceae</taxon>
        <taxon>Pararhodobacter</taxon>
    </lineage>
</organism>
<name>A0ABT3H5D4_9RHOB</name>
<evidence type="ECO:0000256" key="2">
    <source>
        <dbReference type="ARBA" id="ARBA00022729"/>
    </source>
</evidence>
<dbReference type="RefSeq" id="WP_264507901.1">
    <property type="nucleotide sequence ID" value="NZ_JAPDFL010000002.1"/>
</dbReference>
<comment type="subcellular location">
    <subcellularLocation>
        <location evidence="1">Periplasm</location>
    </subcellularLocation>
</comment>
<dbReference type="Proteomes" id="UP001208938">
    <property type="component" value="Unassembled WGS sequence"/>
</dbReference>
<dbReference type="Gene3D" id="3.40.190.170">
    <property type="entry name" value="Bacterial extracellular solute-binding protein, family 7"/>
    <property type="match status" value="1"/>
</dbReference>
<evidence type="ECO:0000256" key="4">
    <source>
        <dbReference type="SAM" id="SignalP"/>
    </source>
</evidence>
<proteinExistence type="predicted"/>
<protein>
    <submittedName>
        <fullName evidence="5">TRAP transporter substrate-binding protein</fullName>
    </submittedName>
</protein>
<gene>
    <name evidence="5" type="ORF">OKW52_22855</name>
</gene>
<dbReference type="NCBIfam" id="NF037995">
    <property type="entry name" value="TRAP_S1"/>
    <property type="match status" value="1"/>
</dbReference>
<dbReference type="InterPro" id="IPR018389">
    <property type="entry name" value="DctP_fam"/>
</dbReference>
<evidence type="ECO:0000313" key="5">
    <source>
        <dbReference type="EMBL" id="MCW1935016.1"/>
    </source>
</evidence>
<reference evidence="5 6" key="1">
    <citation type="submission" date="2022-10" db="EMBL/GenBank/DDBJ databases">
        <title>Pararhodobacter sp. nov., isolated from marine algae.</title>
        <authorList>
            <person name="Choi B.J."/>
            <person name="Kim J.M."/>
            <person name="Lee J.K."/>
            <person name="Choi D.G."/>
            <person name="Jeon C.O."/>
        </authorList>
    </citation>
    <scope>NUCLEOTIDE SEQUENCE [LARGE SCALE GENOMIC DNA]</scope>
    <source>
        <strain evidence="5 6">ZQ420</strain>
    </source>
</reference>
<dbReference type="InterPro" id="IPR038404">
    <property type="entry name" value="TRAP_DctP_sf"/>
</dbReference>
<evidence type="ECO:0000256" key="3">
    <source>
        <dbReference type="ARBA" id="ARBA00022764"/>
    </source>
</evidence>
<comment type="caution">
    <text evidence="5">The sequence shown here is derived from an EMBL/GenBank/DDBJ whole genome shotgun (WGS) entry which is preliminary data.</text>
</comment>
<sequence>MNFTPVLVASALALALAVPAAAQTIALDTPPAYDVQPSYRWARDFADALIEAGFEPEIFPYESIGGEAERLDQVRAGILDVSMSGYAAAASRDPAMDVLRLPYLFDDLAHFGRFVNETEFLEQLNERIAPDGMRVLAIIPLTGFLGLFNNQQEVRTPADLAAVRWRALDRGQISAIEALGGSTVPIPFSEVTTAIQTGTVNGYINPVNVPLTFGQGDLFSYYTDAELMVGARLAIASETWWEGLSDDERTAVNAAIAEASASIYTWAASMVDAEKEKLRDAGYTVTDLTDDERQAFVDATAGLRANIELDAALLEPLMAQIEATR</sequence>
<feature type="signal peptide" evidence="4">
    <location>
        <begin position="1"/>
        <end position="22"/>
    </location>
</feature>
<dbReference type="CDD" id="cd13603">
    <property type="entry name" value="PBP2_TRAP_Siap_TeaA_like"/>
    <property type="match status" value="1"/>
</dbReference>
<accession>A0ABT3H5D4</accession>
<feature type="chain" id="PRO_5045564072" evidence="4">
    <location>
        <begin position="23"/>
        <end position="325"/>
    </location>
</feature>
<keyword evidence="3" id="KW-0574">Periplasm</keyword>